<evidence type="ECO:0000313" key="2">
    <source>
        <dbReference type="Proteomes" id="UP000245462"/>
    </source>
</evidence>
<name>A0A2U1FEZ6_9PORP</name>
<keyword evidence="2" id="KW-1185">Reference proteome</keyword>
<gene>
    <name evidence="1" type="ORF">C7382_10785</name>
</gene>
<dbReference type="AlphaFoldDB" id="A0A2U1FEZ6"/>
<reference evidence="1 2" key="1">
    <citation type="submission" date="2018-04" db="EMBL/GenBank/DDBJ databases">
        <title>Genomic Encyclopedia of Type Strains, Phase IV (KMG-IV): sequencing the most valuable type-strain genomes for metagenomic binning, comparative biology and taxonomic classification.</title>
        <authorList>
            <person name="Goeker M."/>
        </authorList>
    </citation>
    <scope>NUCLEOTIDE SEQUENCE [LARGE SCALE GENOMIC DNA]</scope>
    <source>
        <strain evidence="1 2">DSM 28520</strain>
    </source>
</reference>
<proteinExistence type="predicted"/>
<comment type="caution">
    <text evidence="1">The sequence shown here is derived from an EMBL/GenBank/DDBJ whole genome shotgun (WGS) entry which is preliminary data.</text>
</comment>
<evidence type="ECO:0000313" key="1">
    <source>
        <dbReference type="EMBL" id="PVZ10719.1"/>
    </source>
</evidence>
<sequence>MERRKRNNSSSHYRIKTGSGVSILIVASEYGNRACELTELLLCHVGFKTVPVVSVSKGNGYVRLYSWKNYVAETCYDKDAESISLSQDEYDDDALLNAAIEKYFLTLTKQ</sequence>
<dbReference type="EMBL" id="QEKY01000007">
    <property type="protein sequence ID" value="PVZ10719.1"/>
    <property type="molecule type" value="Genomic_DNA"/>
</dbReference>
<accession>A0A2U1FEZ6</accession>
<protein>
    <submittedName>
        <fullName evidence="1">Uncharacterized protein</fullName>
    </submittedName>
</protein>
<dbReference type="Proteomes" id="UP000245462">
    <property type="component" value="Unassembled WGS sequence"/>
</dbReference>
<organism evidence="1 2">
    <name type="scientific">Porphyromonas loveana</name>
    <dbReference type="NCBI Taxonomy" id="1884669"/>
    <lineage>
        <taxon>Bacteria</taxon>
        <taxon>Pseudomonadati</taxon>
        <taxon>Bacteroidota</taxon>
        <taxon>Bacteroidia</taxon>
        <taxon>Bacteroidales</taxon>
        <taxon>Porphyromonadaceae</taxon>
        <taxon>Porphyromonas</taxon>
    </lineage>
</organism>